<protein>
    <submittedName>
        <fullName evidence="2">Uncharacterized protein</fullName>
    </submittedName>
</protein>
<sequence>MNTPPKILDIKKGTCARILTPKQVGPICWFMATFVAMFYSQRSRKKLLDASPSWNNKKALFASLKHVLDDKYLKTKDGRDSEDYKKFRDDTFIKILSYLNLENSKTFPYDPKKVSGGFVPEYYIGKLYKLLNVDYKIFNYYIKDNTVSYSFLNEEYDWLNYTIVKRKINVGLNIDNIFKDNTRRDNYVDNGYAPPILIVNVSDSSGDSSFYKVNEGDTKENIRSLQEQIFYNGKEYNLDSVILTNWNINKHNGHAIAGISCKKGKYVYNGWVRTSMDPVMKKESIDSDIPCELMKYDWNIVKNNDFCLNTRKCIPELLKKKLKVRDICFNFSKGGRLLVYVCKDANKNTSSESIADAKKSLTPPKKSPKSLTPPKKPKPLKPPKNPNEPKVCPEGKVLNPRTNRCILIKNINKKPKPPRSPQPPKVCPEGKVLNPKTNRCIIDKNVKKPKEPKVCPEGKVLNPKTGRCILKNSATAKKLL</sequence>
<evidence type="ECO:0000256" key="1">
    <source>
        <dbReference type="SAM" id="MobiDB-lite"/>
    </source>
</evidence>
<feature type="compositionally biased region" description="Low complexity" evidence="1">
    <location>
        <begin position="360"/>
        <end position="373"/>
    </location>
</feature>
<organism evidence="2">
    <name type="scientific">viral metagenome</name>
    <dbReference type="NCBI Taxonomy" id="1070528"/>
    <lineage>
        <taxon>unclassified sequences</taxon>
        <taxon>metagenomes</taxon>
        <taxon>organismal metagenomes</taxon>
    </lineage>
</organism>
<accession>A0A6C0K846</accession>
<evidence type="ECO:0000313" key="2">
    <source>
        <dbReference type="EMBL" id="QHU13613.1"/>
    </source>
</evidence>
<name>A0A6C0K846_9ZZZZ</name>
<feature type="region of interest" description="Disordered" evidence="1">
    <location>
        <begin position="352"/>
        <end position="396"/>
    </location>
</feature>
<dbReference type="EMBL" id="MN740822">
    <property type="protein sequence ID" value="QHU13613.1"/>
    <property type="molecule type" value="Genomic_DNA"/>
</dbReference>
<reference evidence="2" key="1">
    <citation type="journal article" date="2020" name="Nature">
        <title>Giant virus diversity and host interactions through global metagenomics.</title>
        <authorList>
            <person name="Schulz F."/>
            <person name="Roux S."/>
            <person name="Paez-Espino D."/>
            <person name="Jungbluth S."/>
            <person name="Walsh D.A."/>
            <person name="Denef V.J."/>
            <person name="McMahon K.D."/>
            <person name="Konstantinidis K.T."/>
            <person name="Eloe-Fadrosh E.A."/>
            <person name="Kyrpides N.C."/>
            <person name="Woyke T."/>
        </authorList>
    </citation>
    <scope>NUCLEOTIDE SEQUENCE</scope>
    <source>
        <strain evidence="2">GVMAG-S-1101178-73</strain>
    </source>
</reference>
<dbReference type="AlphaFoldDB" id="A0A6C0K846"/>
<proteinExistence type="predicted"/>